<proteinExistence type="predicted"/>
<feature type="compositionally biased region" description="Polar residues" evidence="9">
    <location>
        <begin position="163"/>
        <end position="185"/>
    </location>
</feature>
<dbReference type="Pfam" id="PF00447">
    <property type="entry name" value="HSF_DNA-bind"/>
    <property type="match status" value="1"/>
</dbReference>
<comment type="caution">
    <text evidence="11">The sequence shown here is derived from an EMBL/GenBank/DDBJ whole genome shotgun (WGS) entry which is preliminary data.</text>
</comment>
<keyword evidence="5 11" id="KW-0238">DNA-binding</keyword>
<feature type="domain" description="Response regulatory" evidence="10">
    <location>
        <begin position="652"/>
        <end position="766"/>
    </location>
</feature>
<feature type="compositionally biased region" description="Low complexity" evidence="9">
    <location>
        <begin position="376"/>
        <end position="385"/>
    </location>
</feature>
<accession>A0A433DHW8</accession>
<feature type="compositionally biased region" description="Polar residues" evidence="9">
    <location>
        <begin position="387"/>
        <end position="396"/>
    </location>
</feature>
<feature type="compositionally biased region" description="Low complexity" evidence="9">
    <location>
        <begin position="613"/>
        <end position="623"/>
    </location>
</feature>
<feature type="region of interest" description="Disordered" evidence="9">
    <location>
        <begin position="349"/>
        <end position="416"/>
    </location>
</feature>
<organism evidence="11 12">
    <name type="scientific">Jimgerdemannia flammicorona</name>
    <dbReference type="NCBI Taxonomy" id="994334"/>
    <lineage>
        <taxon>Eukaryota</taxon>
        <taxon>Fungi</taxon>
        <taxon>Fungi incertae sedis</taxon>
        <taxon>Mucoromycota</taxon>
        <taxon>Mucoromycotina</taxon>
        <taxon>Endogonomycetes</taxon>
        <taxon>Endogonales</taxon>
        <taxon>Endogonaceae</taxon>
        <taxon>Jimgerdemannia</taxon>
    </lineage>
</organism>
<dbReference type="InterPro" id="IPR001789">
    <property type="entry name" value="Sig_transdc_resp-reg_receiver"/>
</dbReference>
<feature type="region of interest" description="Disordered" evidence="9">
    <location>
        <begin position="935"/>
        <end position="964"/>
    </location>
</feature>
<dbReference type="PROSITE" id="PS00434">
    <property type="entry name" value="HSF_DOMAIN"/>
    <property type="match status" value="1"/>
</dbReference>
<keyword evidence="6" id="KW-0804">Transcription</keyword>
<evidence type="ECO:0000256" key="3">
    <source>
        <dbReference type="ARBA" id="ARBA00023012"/>
    </source>
</evidence>
<evidence type="ECO:0000256" key="6">
    <source>
        <dbReference type="ARBA" id="ARBA00023163"/>
    </source>
</evidence>
<dbReference type="Pfam" id="PF00072">
    <property type="entry name" value="Response_reg"/>
    <property type="match status" value="1"/>
</dbReference>
<feature type="modified residue" description="4-aspartylphosphate" evidence="8">
    <location>
        <position position="701"/>
    </location>
</feature>
<evidence type="ECO:0000256" key="7">
    <source>
        <dbReference type="ARBA" id="ARBA00023242"/>
    </source>
</evidence>
<dbReference type="SUPFAM" id="SSF52172">
    <property type="entry name" value="CheY-like"/>
    <property type="match status" value="1"/>
</dbReference>
<evidence type="ECO:0000259" key="10">
    <source>
        <dbReference type="PROSITE" id="PS50110"/>
    </source>
</evidence>
<dbReference type="SMART" id="SM00415">
    <property type="entry name" value="HSF"/>
    <property type="match status" value="1"/>
</dbReference>
<evidence type="ECO:0000313" key="11">
    <source>
        <dbReference type="EMBL" id="RUP50417.1"/>
    </source>
</evidence>
<gene>
    <name evidence="11" type="ORF">BC936DRAFT_139173</name>
</gene>
<dbReference type="GO" id="GO:0000160">
    <property type="term" value="P:phosphorelay signal transduction system"/>
    <property type="evidence" value="ECO:0007669"/>
    <property type="project" value="UniProtKB-KW"/>
</dbReference>
<name>A0A433DHW8_9FUNG</name>
<feature type="region of interest" description="Disordered" evidence="9">
    <location>
        <begin position="21"/>
        <end position="54"/>
    </location>
</feature>
<protein>
    <submittedName>
        <fullName evidence="11">HSF-type DNA-binding-domain-containing protein</fullName>
    </submittedName>
</protein>
<evidence type="ECO:0000256" key="9">
    <source>
        <dbReference type="SAM" id="MobiDB-lite"/>
    </source>
</evidence>
<dbReference type="AlphaFoldDB" id="A0A433DHW8"/>
<evidence type="ECO:0000256" key="4">
    <source>
        <dbReference type="ARBA" id="ARBA00023015"/>
    </source>
</evidence>
<dbReference type="PANTHER" id="PTHR45339">
    <property type="entry name" value="HYBRID SIGNAL TRANSDUCTION HISTIDINE KINASE J"/>
    <property type="match status" value="1"/>
</dbReference>
<dbReference type="OrthoDB" id="60033at2759"/>
<dbReference type="InterPro" id="IPR036390">
    <property type="entry name" value="WH_DNA-bd_sf"/>
</dbReference>
<feature type="region of interest" description="Disordered" evidence="9">
    <location>
        <begin position="279"/>
        <end position="313"/>
    </location>
</feature>
<feature type="compositionally biased region" description="Low complexity" evidence="9">
    <location>
        <begin position="25"/>
        <end position="54"/>
    </location>
</feature>
<feature type="compositionally biased region" description="Basic and acidic residues" evidence="9">
    <location>
        <begin position="279"/>
        <end position="294"/>
    </location>
</feature>
<keyword evidence="4" id="KW-0805">Transcription regulation</keyword>
<dbReference type="Gene3D" id="1.10.10.10">
    <property type="entry name" value="Winged helix-like DNA-binding domain superfamily/Winged helix DNA-binding domain"/>
    <property type="match status" value="1"/>
</dbReference>
<keyword evidence="3" id="KW-0902">Two-component regulatory system</keyword>
<sequence length="964" mass="105203">PHRPFSTSPLGHQEIINTRIFSPLNPRTRTNMPTPPSTSAATTTSPVVSAPSSTGPGVPDFVKKLFRMLEDKSYNHIVSWGSTGESFVVKEPNEFAKTILPKHFKHSNFASFVRQLNKYDFHKLRNADDGNRPYGEQAWEFVHPKFQCNKRDMLEKIKRKTPSNRNKLASLPNNGSGASASTPGNGHNHLDDSPSPNTSTIMNIGPTVVTVAEDLQMTRYDLQSQVDALQKLHQELGAYVQSAFKGIQDEIYGFRRGLEAQDRLNYEIVQLMCRQEADRQHEKMPQARFRDHMDSGASSSSYDTGGGSDLYTPSHQAQKLINIYAEASKTSFHQLNEIQRRVQSLQQIATASPPTSWPPTSSPSSSSSHLHHLHHSQVSSMQHHSLPSASHQQDTGISLPPISPRSQHGFATPLPQMDRLDTRYQGITELSANSINGGASTGFGNHTQRHNMYSREHTYPFNNISTAANPVTSMPSPPQSSSTNAGSSATPLYPFNTTSPSSYSSSTVAYTHPSSYSFPSAPMAIPNLTSQKSTPPYSSIALESLAPYYVQNESSAQHKSSLFLDTSKANVNMEPLTPPPPGTDEISRGTDDKSIIAVSQEQRLSSSSPAAIDSDTASSTNNSTVVPFAASSSRAVGLRAGAPKTSWAVAPRVLLVEDDAVVRQIGSKMLNFFGCTFDVAVDGVDALNKYNLGNYDIVLMDIVMPRLDGVTATHRIRQFDKLTPIISMTSNTTDLDIMTYINNGMNDILPKPISKNSLQMMLEKYANPNILRRLAGIDQGVVHRSLGELGGIDLGTSSSPKITEMTNNSLGQQQTQHDITSNVNPNDTDTIVRYAGSKRSASGDIWLPSSRQNVDSAVTPISLLSPRISSPLVIGPPLPPAMALQQMQQQQAGPTFVSMQDYTNIMFMEMMLRANQDASLETQIDPFGGTMLEALHDGDMGPSGSMADGSTERGRKKAKLELLE</sequence>
<feature type="compositionally biased region" description="Polar residues" evidence="9">
    <location>
        <begin position="599"/>
        <end position="609"/>
    </location>
</feature>
<comment type="subcellular location">
    <subcellularLocation>
        <location evidence="1">Nucleus</location>
    </subcellularLocation>
</comment>
<dbReference type="InterPro" id="IPR011006">
    <property type="entry name" value="CheY-like_superfamily"/>
</dbReference>
<dbReference type="PRINTS" id="PR00056">
    <property type="entry name" value="HSFDOMAIN"/>
</dbReference>
<evidence type="ECO:0000313" key="12">
    <source>
        <dbReference type="Proteomes" id="UP000268093"/>
    </source>
</evidence>
<dbReference type="Gene3D" id="3.40.50.2300">
    <property type="match status" value="1"/>
</dbReference>
<dbReference type="InterPro" id="IPR036388">
    <property type="entry name" value="WH-like_DNA-bd_sf"/>
</dbReference>
<evidence type="ECO:0000256" key="5">
    <source>
        <dbReference type="ARBA" id="ARBA00023125"/>
    </source>
</evidence>
<dbReference type="CDD" id="cd17546">
    <property type="entry name" value="REC_hyHK_CKI1_RcsC-like"/>
    <property type="match status" value="1"/>
</dbReference>
<dbReference type="GO" id="GO:0003700">
    <property type="term" value="F:DNA-binding transcription factor activity"/>
    <property type="evidence" value="ECO:0007669"/>
    <property type="project" value="InterPro"/>
</dbReference>
<dbReference type="PANTHER" id="PTHR45339:SF1">
    <property type="entry name" value="HYBRID SIGNAL TRANSDUCTION HISTIDINE KINASE J"/>
    <property type="match status" value="1"/>
</dbReference>
<dbReference type="SUPFAM" id="SSF46785">
    <property type="entry name" value="Winged helix' DNA-binding domain"/>
    <property type="match status" value="1"/>
</dbReference>
<evidence type="ECO:0000256" key="2">
    <source>
        <dbReference type="ARBA" id="ARBA00022553"/>
    </source>
</evidence>
<dbReference type="SMART" id="SM00448">
    <property type="entry name" value="REC"/>
    <property type="match status" value="1"/>
</dbReference>
<keyword evidence="7" id="KW-0539">Nucleus</keyword>
<dbReference type="GO" id="GO:0043565">
    <property type="term" value="F:sequence-specific DNA binding"/>
    <property type="evidence" value="ECO:0007669"/>
    <property type="project" value="InterPro"/>
</dbReference>
<dbReference type="GO" id="GO:0005634">
    <property type="term" value="C:nucleus"/>
    <property type="evidence" value="ECO:0007669"/>
    <property type="project" value="UniProtKB-SubCell"/>
</dbReference>
<dbReference type="InterPro" id="IPR000232">
    <property type="entry name" value="HSF_DNA-bd"/>
</dbReference>
<dbReference type="FunFam" id="1.10.10.10:FF:000027">
    <property type="entry name" value="Heat shock transcription factor 1"/>
    <property type="match status" value="1"/>
</dbReference>
<feature type="region of interest" description="Disordered" evidence="9">
    <location>
        <begin position="157"/>
        <end position="202"/>
    </location>
</feature>
<keyword evidence="12" id="KW-1185">Reference proteome</keyword>
<feature type="region of interest" description="Disordered" evidence="9">
    <location>
        <begin position="466"/>
        <end position="491"/>
    </location>
</feature>
<feature type="region of interest" description="Disordered" evidence="9">
    <location>
        <begin position="599"/>
        <end position="623"/>
    </location>
</feature>
<evidence type="ECO:0000256" key="1">
    <source>
        <dbReference type="ARBA" id="ARBA00004123"/>
    </source>
</evidence>
<dbReference type="EMBL" id="RBNI01001440">
    <property type="protein sequence ID" value="RUP50417.1"/>
    <property type="molecule type" value="Genomic_DNA"/>
</dbReference>
<reference evidence="11 12" key="1">
    <citation type="journal article" date="2018" name="New Phytol.">
        <title>Phylogenomics of Endogonaceae and evolution of mycorrhizas within Mucoromycota.</title>
        <authorList>
            <person name="Chang Y."/>
            <person name="Desiro A."/>
            <person name="Na H."/>
            <person name="Sandor L."/>
            <person name="Lipzen A."/>
            <person name="Clum A."/>
            <person name="Barry K."/>
            <person name="Grigoriev I.V."/>
            <person name="Martin F.M."/>
            <person name="Stajich J.E."/>
            <person name="Smith M.E."/>
            <person name="Bonito G."/>
            <person name="Spatafora J.W."/>
        </authorList>
    </citation>
    <scope>NUCLEOTIDE SEQUENCE [LARGE SCALE GENOMIC DNA]</scope>
    <source>
        <strain evidence="11 12">GMNB39</strain>
    </source>
</reference>
<keyword evidence="2 8" id="KW-0597">Phosphoprotein</keyword>
<feature type="non-terminal residue" evidence="11">
    <location>
        <position position="1"/>
    </location>
</feature>
<dbReference type="PROSITE" id="PS50110">
    <property type="entry name" value="RESPONSE_REGULATORY"/>
    <property type="match status" value="1"/>
</dbReference>
<dbReference type="Proteomes" id="UP000268093">
    <property type="component" value="Unassembled WGS sequence"/>
</dbReference>
<evidence type="ECO:0000256" key="8">
    <source>
        <dbReference type="PROSITE-ProRule" id="PRU00169"/>
    </source>
</evidence>